<dbReference type="PIRSF" id="PIRSF001220">
    <property type="entry name" value="L-ASNase_gatD"/>
    <property type="match status" value="1"/>
</dbReference>
<dbReference type="Pfam" id="PF00710">
    <property type="entry name" value="Asparaginase"/>
    <property type="match status" value="1"/>
</dbReference>
<evidence type="ECO:0000256" key="3">
    <source>
        <dbReference type="PIRSR" id="PIRSR001220-1"/>
    </source>
</evidence>
<dbReference type="InterPro" id="IPR004550">
    <property type="entry name" value="AsnASE_II"/>
</dbReference>
<dbReference type="GO" id="GO:0004067">
    <property type="term" value="F:asparaginase activity"/>
    <property type="evidence" value="ECO:0007669"/>
    <property type="project" value="UniProtKB-UniRule"/>
</dbReference>
<dbReference type="FunFam" id="3.40.50.1170:FF:000001">
    <property type="entry name" value="L-asparaginase 2"/>
    <property type="match status" value="1"/>
</dbReference>
<feature type="active site" evidence="6">
    <location>
        <position position="89"/>
    </location>
</feature>
<evidence type="ECO:0000259" key="8">
    <source>
        <dbReference type="Pfam" id="PF17763"/>
    </source>
</evidence>
<dbReference type="InterPro" id="IPR006034">
    <property type="entry name" value="Asparaginase/glutaminase-like"/>
</dbReference>
<dbReference type="CDD" id="cd08964">
    <property type="entry name" value="L-asparaginase_II"/>
    <property type="match status" value="1"/>
</dbReference>
<dbReference type="PANTHER" id="PTHR11707:SF28">
    <property type="entry name" value="60 KDA LYSOPHOSPHOLIPASE"/>
    <property type="match status" value="1"/>
</dbReference>
<name>A0A150PQB2_SORCE</name>
<dbReference type="EMBL" id="JELY01000849">
    <property type="protein sequence ID" value="KYF57885.1"/>
    <property type="molecule type" value="Genomic_DNA"/>
</dbReference>
<dbReference type="PANTHER" id="PTHR11707">
    <property type="entry name" value="L-ASPARAGINASE"/>
    <property type="match status" value="1"/>
</dbReference>
<dbReference type="Gene3D" id="3.40.50.1170">
    <property type="entry name" value="L-asparaginase, N-terminal domain"/>
    <property type="match status" value="1"/>
</dbReference>
<dbReference type="SUPFAM" id="SSF53774">
    <property type="entry name" value="Glutaminase/Asparaginase"/>
    <property type="match status" value="1"/>
</dbReference>
<dbReference type="Gene3D" id="3.40.50.40">
    <property type="match status" value="1"/>
</dbReference>
<proteinExistence type="inferred from homology"/>
<feature type="binding site" evidence="4">
    <location>
        <position position="56"/>
    </location>
    <ligand>
        <name>substrate</name>
    </ligand>
</feature>
<evidence type="ECO:0000256" key="4">
    <source>
        <dbReference type="PIRSR" id="PIRSR001220-2"/>
    </source>
</evidence>
<dbReference type="SFLD" id="SFLDS00057">
    <property type="entry name" value="Glutaminase/Asparaginase"/>
    <property type="match status" value="1"/>
</dbReference>
<dbReference type="PIRSF" id="PIRSF500176">
    <property type="entry name" value="L_ASNase"/>
    <property type="match status" value="1"/>
</dbReference>
<dbReference type="Pfam" id="PF17763">
    <property type="entry name" value="Asparaginase_C"/>
    <property type="match status" value="1"/>
</dbReference>
<dbReference type="SMART" id="SM00870">
    <property type="entry name" value="Asparaginase"/>
    <property type="match status" value="1"/>
</dbReference>
<accession>A0A150PQB2</accession>
<evidence type="ECO:0000256" key="5">
    <source>
        <dbReference type="PROSITE-ProRule" id="PRU10099"/>
    </source>
</evidence>
<comment type="similarity">
    <text evidence="1">Belongs to the asparaginase 1 family.</text>
</comment>
<evidence type="ECO:0000256" key="1">
    <source>
        <dbReference type="ARBA" id="ARBA00010518"/>
    </source>
</evidence>
<evidence type="ECO:0000256" key="6">
    <source>
        <dbReference type="PROSITE-ProRule" id="PRU10100"/>
    </source>
</evidence>
<dbReference type="InterPro" id="IPR027475">
    <property type="entry name" value="Asparaginase/glutaminase_AS2"/>
</dbReference>
<keyword evidence="2" id="KW-0378">Hydrolase</keyword>
<evidence type="ECO:0000313" key="9">
    <source>
        <dbReference type="EMBL" id="KYF57885.1"/>
    </source>
</evidence>
<dbReference type="InterPro" id="IPR040919">
    <property type="entry name" value="Asparaginase_C"/>
</dbReference>
<evidence type="ECO:0000256" key="2">
    <source>
        <dbReference type="ARBA" id="ARBA00022801"/>
    </source>
</evidence>
<dbReference type="PROSITE" id="PS51732">
    <property type="entry name" value="ASN_GLN_ASE_3"/>
    <property type="match status" value="1"/>
</dbReference>
<dbReference type="GO" id="GO:0006528">
    <property type="term" value="P:asparagine metabolic process"/>
    <property type="evidence" value="ECO:0007669"/>
    <property type="project" value="InterPro"/>
</dbReference>
<dbReference type="PROSITE" id="PS00144">
    <property type="entry name" value="ASN_GLN_ASE_1"/>
    <property type="match status" value="1"/>
</dbReference>
<reference evidence="9 10" key="1">
    <citation type="submission" date="2014-02" db="EMBL/GenBank/DDBJ databases">
        <title>The small core and large imbalanced accessory genome model reveals a collaborative survival strategy of Sorangium cellulosum strains in nature.</title>
        <authorList>
            <person name="Han K."/>
            <person name="Peng R."/>
            <person name="Blom J."/>
            <person name="Li Y.-Z."/>
        </authorList>
    </citation>
    <scope>NUCLEOTIDE SEQUENCE [LARGE SCALE GENOMIC DNA]</scope>
    <source>
        <strain evidence="9 10">So0157-25</strain>
    </source>
</reference>
<gene>
    <name evidence="9" type="ORF">BE08_43970</name>
</gene>
<organism evidence="9 10">
    <name type="scientific">Sorangium cellulosum</name>
    <name type="common">Polyangium cellulosum</name>
    <dbReference type="NCBI Taxonomy" id="56"/>
    <lineage>
        <taxon>Bacteria</taxon>
        <taxon>Pseudomonadati</taxon>
        <taxon>Myxococcota</taxon>
        <taxon>Polyangia</taxon>
        <taxon>Polyangiales</taxon>
        <taxon>Polyangiaceae</taxon>
        <taxon>Sorangium</taxon>
    </lineage>
</organism>
<dbReference type="InterPro" id="IPR037152">
    <property type="entry name" value="L-asparaginase_N_sf"/>
</dbReference>
<dbReference type="PROSITE" id="PS00917">
    <property type="entry name" value="ASN_GLN_ASE_2"/>
    <property type="match status" value="1"/>
</dbReference>
<feature type="binding site" evidence="4">
    <location>
        <begin position="89"/>
        <end position="90"/>
    </location>
    <ligand>
        <name>substrate</name>
    </ligand>
</feature>
<feature type="domain" description="Asparaginase/glutaminase C-terminal" evidence="8">
    <location>
        <begin position="207"/>
        <end position="321"/>
    </location>
</feature>
<dbReference type="InterPro" id="IPR036152">
    <property type="entry name" value="Asp/glu_Ase-like_sf"/>
</dbReference>
<dbReference type="InterPro" id="IPR020827">
    <property type="entry name" value="Asparaginase/glutaminase_AS1"/>
</dbReference>
<dbReference type="InterPro" id="IPR027474">
    <property type="entry name" value="L-asparaginase_N"/>
</dbReference>
<feature type="active site" description="O-isoaspartyl threonine intermediate" evidence="3">
    <location>
        <position position="12"/>
    </location>
</feature>
<evidence type="ECO:0000313" key="10">
    <source>
        <dbReference type="Proteomes" id="UP000075420"/>
    </source>
</evidence>
<feature type="domain" description="L-asparaginase N-terminal" evidence="7">
    <location>
        <begin position="3"/>
        <end position="193"/>
    </location>
</feature>
<dbReference type="Proteomes" id="UP000075420">
    <property type="component" value="Unassembled WGS sequence"/>
</dbReference>
<comment type="caution">
    <text evidence="9">The sequence shown here is derived from an EMBL/GenBank/DDBJ whole genome shotgun (WGS) entry which is preliminary data.</text>
</comment>
<sequence length="327" mass="33193">MARVHLVTTGGTIASRVDPKTGAAVPAVRAEELVADVPALGRVADLVVTEFCLESSWNLGPDRMAALARVVRGLTADPAVTGVVVTHGTDTLEETAFALDLLLDGDTPVVLTGAMRDASTAGTDGPRNLVSAARIAVEPAARGLGALVALNDEIHAARCVMKTHTTALGTFASPGAGPVGSVDGEGVRIHARPARTPTLPLVDPEPRVYLVKMAAGMDDLLLRALLDAGARGGVIEGSGAGNVCGSWEDAIRDLVQAGTPVVLSSRCPGGRVTPTYGAPGGGRRLRDLGVIPAGALSGPKARLALMFALGAGLDAAGLRAYLERFGG</sequence>
<protein>
    <submittedName>
        <fullName evidence="9">L-asparaginase</fullName>
    </submittedName>
</protein>
<dbReference type="PRINTS" id="PR00139">
    <property type="entry name" value="ASNGLNASE"/>
</dbReference>
<feature type="active site" evidence="5">
    <location>
        <position position="12"/>
    </location>
</feature>
<evidence type="ECO:0000259" key="7">
    <source>
        <dbReference type="Pfam" id="PF00710"/>
    </source>
</evidence>
<dbReference type="InterPro" id="IPR027473">
    <property type="entry name" value="L-asparaginase_C"/>
</dbReference>
<dbReference type="AlphaFoldDB" id="A0A150PQB2"/>